<gene>
    <name evidence="8" type="ORF">E6K76_06525</name>
</gene>
<dbReference type="InterPro" id="IPR037185">
    <property type="entry name" value="EmrE-like"/>
</dbReference>
<evidence type="ECO:0000256" key="3">
    <source>
        <dbReference type="ARBA" id="ARBA00022692"/>
    </source>
</evidence>
<dbReference type="PANTHER" id="PTHR32322">
    <property type="entry name" value="INNER MEMBRANE TRANSPORTER"/>
    <property type="match status" value="1"/>
</dbReference>
<comment type="caution">
    <text evidence="8">The sequence shown here is derived from an EMBL/GenBank/DDBJ whole genome shotgun (WGS) entry which is preliminary data.</text>
</comment>
<name>A0A538T5F9_UNCEI</name>
<dbReference type="GO" id="GO:0016020">
    <property type="term" value="C:membrane"/>
    <property type="evidence" value="ECO:0007669"/>
    <property type="project" value="UniProtKB-SubCell"/>
</dbReference>
<dbReference type="AlphaFoldDB" id="A0A538T5F9"/>
<protein>
    <submittedName>
        <fullName evidence="8">EamA family transporter</fullName>
    </submittedName>
</protein>
<accession>A0A538T5F9</accession>
<feature type="transmembrane region" description="Helical" evidence="6">
    <location>
        <begin position="259"/>
        <end position="275"/>
    </location>
</feature>
<feature type="domain" description="EamA" evidence="7">
    <location>
        <begin position="161"/>
        <end position="298"/>
    </location>
</feature>
<dbReference type="InterPro" id="IPR000620">
    <property type="entry name" value="EamA_dom"/>
</dbReference>
<feature type="domain" description="EamA" evidence="7">
    <location>
        <begin position="22"/>
        <end position="147"/>
    </location>
</feature>
<feature type="transmembrane region" description="Helical" evidence="6">
    <location>
        <begin position="281"/>
        <end position="300"/>
    </location>
</feature>
<evidence type="ECO:0000256" key="4">
    <source>
        <dbReference type="ARBA" id="ARBA00022989"/>
    </source>
</evidence>
<evidence type="ECO:0000256" key="6">
    <source>
        <dbReference type="SAM" id="Phobius"/>
    </source>
</evidence>
<feature type="transmembrane region" description="Helical" evidence="6">
    <location>
        <begin position="156"/>
        <end position="177"/>
    </location>
</feature>
<reference evidence="8 9" key="1">
    <citation type="journal article" date="2019" name="Nat. Microbiol.">
        <title>Mediterranean grassland soil C-N compound turnover is dependent on rainfall and depth, and is mediated by genomically divergent microorganisms.</title>
        <authorList>
            <person name="Diamond S."/>
            <person name="Andeer P.F."/>
            <person name="Li Z."/>
            <person name="Crits-Christoph A."/>
            <person name="Burstein D."/>
            <person name="Anantharaman K."/>
            <person name="Lane K.R."/>
            <person name="Thomas B.C."/>
            <person name="Pan C."/>
            <person name="Northen T.R."/>
            <person name="Banfield J.F."/>
        </authorList>
    </citation>
    <scope>NUCLEOTIDE SEQUENCE [LARGE SCALE GENOMIC DNA]</scope>
    <source>
        <strain evidence="8">WS_6</strain>
    </source>
</reference>
<evidence type="ECO:0000313" key="8">
    <source>
        <dbReference type="EMBL" id="TMQ58872.1"/>
    </source>
</evidence>
<comment type="subcellular location">
    <subcellularLocation>
        <location evidence="1">Membrane</location>
        <topology evidence="1">Multi-pass membrane protein</topology>
    </subcellularLocation>
</comment>
<feature type="transmembrane region" description="Helical" evidence="6">
    <location>
        <begin position="189"/>
        <end position="209"/>
    </location>
</feature>
<proteinExistence type="inferred from homology"/>
<evidence type="ECO:0000259" key="7">
    <source>
        <dbReference type="Pfam" id="PF00892"/>
    </source>
</evidence>
<keyword evidence="3 6" id="KW-0812">Transmembrane</keyword>
<keyword evidence="5 6" id="KW-0472">Membrane</keyword>
<dbReference type="InterPro" id="IPR050638">
    <property type="entry name" value="AA-Vitamin_Transporters"/>
</dbReference>
<feature type="transmembrane region" description="Helical" evidence="6">
    <location>
        <begin position="229"/>
        <end position="247"/>
    </location>
</feature>
<dbReference type="Pfam" id="PF00892">
    <property type="entry name" value="EamA"/>
    <property type="match status" value="2"/>
</dbReference>
<keyword evidence="4 6" id="KW-1133">Transmembrane helix</keyword>
<feature type="transmembrane region" description="Helical" evidence="6">
    <location>
        <begin position="15"/>
        <end position="37"/>
    </location>
</feature>
<dbReference type="EMBL" id="VBOW01000028">
    <property type="protein sequence ID" value="TMQ58872.1"/>
    <property type="molecule type" value="Genomic_DNA"/>
</dbReference>
<comment type="similarity">
    <text evidence="2">Belongs to the EamA transporter family.</text>
</comment>
<dbReference type="PANTHER" id="PTHR32322:SF2">
    <property type="entry name" value="EAMA DOMAIN-CONTAINING PROTEIN"/>
    <property type="match status" value="1"/>
</dbReference>
<feature type="transmembrane region" description="Helical" evidence="6">
    <location>
        <begin position="132"/>
        <end position="150"/>
    </location>
</feature>
<organism evidence="8 9">
    <name type="scientific">Eiseniibacteriota bacterium</name>
    <dbReference type="NCBI Taxonomy" id="2212470"/>
    <lineage>
        <taxon>Bacteria</taxon>
        <taxon>Candidatus Eiseniibacteriota</taxon>
    </lineage>
</organism>
<dbReference type="Proteomes" id="UP000316852">
    <property type="component" value="Unassembled WGS sequence"/>
</dbReference>
<evidence type="ECO:0000256" key="5">
    <source>
        <dbReference type="ARBA" id="ARBA00023136"/>
    </source>
</evidence>
<sequence>MEPAPAGRAPTRLRLWIAFGAVYVIWGSTYLAIRFAIETLPPLWMAGVRYLVAGAVLVIWQRARGTPWPTALEWREATVVGGLMLLGGNGGVCWAEQIVPSGVAALFISAVPIWIVLLDWLWQGSVRPSRRIVIGLALGIGGVALLVHTGGAPGGAAPPLGAAVLLLAAGLWGAGSLYSRRAKLPTSPFLAIGMEMVAGGALLLLAGAVLGEWSKINPSAASARSLFSLLYLITFGSLVGFSAYIWLLRATTPARASTYAFVNPVVAMFLGWALAGEVLTLRTLSAAAVAITGVALIISAQTAR</sequence>
<evidence type="ECO:0000256" key="1">
    <source>
        <dbReference type="ARBA" id="ARBA00004141"/>
    </source>
</evidence>
<dbReference type="SUPFAM" id="SSF103481">
    <property type="entry name" value="Multidrug resistance efflux transporter EmrE"/>
    <property type="match status" value="2"/>
</dbReference>
<evidence type="ECO:0000313" key="9">
    <source>
        <dbReference type="Proteomes" id="UP000316852"/>
    </source>
</evidence>
<feature type="transmembrane region" description="Helical" evidence="6">
    <location>
        <begin position="98"/>
        <end position="120"/>
    </location>
</feature>
<evidence type="ECO:0000256" key="2">
    <source>
        <dbReference type="ARBA" id="ARBA00007362"/>
    </source>
</evidence>